<protein>
    <recommendedName>
        <fullName evidence="4">Lipoprotein</fullName>
    </recommendedName>
</protein>
<evidence type="ECO:0000313" key="3">
    <source>
        <dbReference type="Proteomes" id="UP000241222"/>
    </source>
</evidence>
<dbReference type="EMBL" id="PYMH01000001">
    <property type="protein sequence ID" value="PSU36207.1"/>
    <property type="molecule type" value="Genomic_DNA"/>
</dbReference>
<accession>A0A2T3J4H6</accession>
<evidence type="ECO:0000256" key="1">
    <source>
        <dbReference type="SAM" id="SignalP"/>
    </source>
</evidence>
<keyword evidence="3" id="KW-1185">Reference proteome</keyword>
<gene>
    <name evidence="2" type="ORF">C9I99_04190</name>
</gene>
<feature type="signal peptide" evidence="1">
    <location>
        <begin position="1"/>
        <end position="20"/>
    </location>
</feature>
<dbReference type="Proteomes" id="UP000241222">
    <property type="component" value="Unassembled WGS sequence"/>
</dbReference>
<dbReference type="RefSeq" id="WP_107347561.1">
    <property type="nucleotide sequence ID" value="NZ_PYMH01000001.1"/>
</dbReference>
<keyword evidence="1" id="KW-0732">Signal</keyword>
<dbReference type="AlphaFoldDB" id="A0A2T3J4H6"/>
<dbReference type="PROSITE" id="PS51257">
    <property type="entry name" value="PROKAR_LIPOPROTEIN"/>
    <property type="match status" value="1"/>
</dbReference>
<organism evidence="2 3">
    <name type="scientific">Photobacterium lutimaris</name>
    <dbReference type="NCBI Taxonomy" id="388278"/>
    <lineage>
        <taxon>Bacteria</taxon>
        <taxon>Pseudomonadati</taxon>
        <taxon>Pseudomonadota</taxon>
        <taxon>Gammaproteobacteria</taxon>
        <taxon>Vibrionales</taxon>
        <taxon>Vibrionaceae</taxon>
        <taxon>Photobacterium</taxon>
    </lineage>
</organism>
<comment type="caution">
    <text evidence="2">The sequence shown here is derived from an EMBL/GenBank/DDBJ whole genome shotgun (WGS) entry which is preliminary data.</text>
</comment>
<evidence type="ECO:0000313" key="2">
    <source>
        <dbReference type="EMBL" id="PSU36207.1"/>
    </source>
</evidence>
<name>A0A2T3J4H6_9GAMM</name>
<feature type="chain" id="PRO_5015628732" description="Lipoprotein" evidence="1">
    <location>
        <begin position="21"/>
        <end position="201"/>
    </location>
</feature>
<sequence>MNKLITASLFVSILSGCAGLAPVDDAVLPQNATYTGEGMSKLMQTYTLSSPVEGNNDLGMCMSMNVQSQVVSFSGSSYKTGPLTGNVYAFDTTDKQGASKNMYSNGDVVVMTEQVKNVFTYGGIVSYSLKHDIAAKYEDGVLKMKFYNLDGAQSDTGSIGNSGFSGVYGVQTWISDIFWGSKNHYDSVFAKVAGCMASNAF</sequence>
<evidence type="ECO:0008006" key="4">
    <source>
        <dbReference type="Google" id="ProtNLM"/>
    </source>
</evidence>
<proteinExistence type="predicted"/>
<reference evidence="2 3" key="1">
    <citation type="submission" date="2018-03" db="EMBL/GenBank/DDBJ databases">
        <title>Whole genome sequencing of Histamine producing bacteria.</title>
        <authorList>
            <person name="Butler K."/>
        </authorList>
    </citation>
    <scope>NUCLEOTIDE SEQUENCE [LARGE SCALE GENOMIC DNA]</scope>
    <source>
        <strain evidence="2 3">JCM 13586</strain>
    </source>
</reference>